<dbReference type="Pfam" id="PF06087">
    <property type="entry name" value="Tyr-DNA_phospho"/>
    <property type="match status" value="1"/>
</dbReference>
<organism evidence="5 6">
    <name type="scientific">Diplogelasinospora grovesii</name>
    <dbReference type="NCBI Taxonomy" id="303347"/>
    <lineage>
        <taxon>Eukaryota</taxon>
        <taxon>Fungi</taxon>
        <taxon>Dikarya</taxon>
        <taxon>Ascomycota</taxon>
        <taxon>Pezizomycotina</taxon>
        <taxon>Sordariomycetes</taxon>
        <taxon>Sordariomycetidae</taxon>
        <taxon>Sordariales</taxon>
        <taxon>Diplogelasinosporaceae</taxon>
        <taxon>Diplogelasinospora</taxon>
    </lineage>
</organism>
<feature type="region of interest" description="Disordered" evidence="4">
    <location>
        <begin position="542"/>
        <end position="569"/>
    </location>
</feature>
<evidence type="ECO:0000256" key="1">
    <source>
        <dbReference type="PIRSR" id="PIRSR610347-1"/>
    </source>
</evidence>
<gene>
    <name evidence="5" type="ORF">QBC46DRAFT_158420</name>
</gene>
<feature type="region of interest" description="Disordered" evidence="4">
    <location>
        <begin position="26"/>
        <end position="151"/>
    </location>
</feature>
<comment type="caution">
    <text evidence="5">The sequence shown here is derived from an EMBL/GenBank/DDBJ whole genome shotgun (WGS) entry which is preliminary data.</text>
</comment>
<proteinExistence type="predicted"/>
<dbReference type="PANTHER" id="PTHR12415:SF4">
    <property type="entry name" value="TYROSYL-DNA PHOSPHODIESTERASE DOMAIN-CONTAINING PROTEIN"/>
    <property type="match status" value="1"/>
</dbReference>
<dbReference type="CDD" id="cd09122">
    <property type="entry name" value="PLDc_Tdp1_1"/>
    <property type="match status" value="1"/>
</dbReference>
<feature type="active site" description="Proton donor/acceptor" evidence="1">
    <location>
        <position position="536"/>
    </location>
</feature>
<protein>
    <recommendedName>
        <fullName evidence="7">Tyrosyl-DNA phosphodiesterase 1</fullName>
    </recommendedName>
</protein>
<dbReference type="EMBL" id="MU853758">
    <property type="protein sequence ID" value="KAK3944700.1"/>
    <property type="molecule type" value="Genomic_DNA"/>
</dbReference>
<reference evidence="6" key="1">
    <citation type="journal article" date="2023" name="Mol. Phylogenet. Evol.">
        <title>Genome-scale phylogeny and comparative genomics of the fungal order Sordariales.</title>
        <authorList>
            <person name="Hensen N."/>
            <person name="Bonometti L."/>
            <person name="Westerberg I."/>
            <person name="Brannstrom I.O."/>
            <person name="Guillou S."/>
            <person name="Cros-Aarteil S."/>
            <person name="Calhoun S."/>
            <person name="Haridas S."/>
            <person name="Kuo A."/>
            <person name="Mondo S."/>
            <person name="Pangilinan J."/>
            <person name="Riley R."/>
            <person name="LaButti K."/>
            <person name="Andreopoulos B."/>
            <person name="Lipzen A."/>
            <person name="Chen C."/>
            <person name="Yan M."/>
            <person name="Daum C."/>
            <person name="Ng V."/>
            <person name="Clum A."/>
            <person name="Steindorff A."/>
            <person name="Ohm R.A."/>
            <person name="Martin F."/>
            <person name="Silar P."/>
            <person name="Natvig D.O."/>
            <person name="Lalanne C."/>
            <person name="Gautier V."/>
            <person name="Ament-Velasquez S.L."/>
            <person name="Kruys A."/>
            <person name="Hutchinson M.I."/>
            <person name="Powell A.J."/>
            <person name="Barry K."/>
            <person name="Miller A.N."/>
            <person name="Grigoriev I.V."/>
            <person name="Debuchy R."/>
            <person name="Gladieux P."/>
            <person name="Hiltunen Thoren M."/>
            <person name="Johannesson H."/>
        </authorList>
    </citation>
    <scope>NUCLEOTIDE SEQUENCE [LARGE SCALE GENOMIC DNA]</scope>
    <source>
        <strain evidence="6">CBS 340.73</strain>
    </source>
</reference>
<evidence type="ECO:0000256" key="3">
    <source>
        <dbReference type="PIRSR" id="PIRSR610347-3"/>
    </source>
</evidence>
<feature type="compositionally biased region" description="Low complexity" evidence="4">
    <location>
        <begin position="81"/>
        <end position="94"/>
    </location>
</feature>
<feature type="region of interest" description="Disordered" evidence="4">
    <location>
        <begin position="613"/>
        <end position="652"/>
    </location>
</feature>
<evidence type="ECO:0000313" key="5">
    <source>
        <dbReference type="EMBL" id="KAK3944700.1"/>
    </source>
</evidence>
<evidence type="ECO:0008006" key="7">
    <source>
        <dbReference type="Google" id="ProtNLM"/>
    </source>
</evidence>
<dbReference type="GO" id="GO:0005634">
    <property type="term" value="C:nucleus"/>
    <property type="evidence" value="ECO:0007669"/>
    <property type="project" value="InterPro"/>
</dbReference>
<feature type="compositionally biased region" description="Basic and acidic residues" evidence="4">
    <location>
        <begin position="95"/>
        <end position="106"/>
    </location>
</feature>
<sequence length="690" mass="75526">MADDFAAHLNGGEDEDEAMRIAIAMSLGEDPTQRHSPGPAVVAAIDLTADDDDDEVAAPAAVPPKPRAPPKSTAPQPEVAPAPGTASSLSALLGLDRKKMEEERLARLKKRKAAELGDPAVDEATTSRPQQRPRIDQTREPSSAAAAKPVTSVPGHLVIQEWASEFERLSKGRAPEVKPQKRAASAAATTSMSDLPFPKGVVKKTWARGYPRTGDDIKIEEVLQKDKLELAVLSSYQWDDEWLMSKIDLTRSKLILVAFAADEAQKDQMEVNVPIRIRFCFPPMHGPGAMHSKLQLLKYSDYLRIVVPTGNLVPYDWGETGVMENMMFIIDLPRIQDYERRASNKLTAFGEDLTYFLTAQGMDDKLVESLKNYDFSETSRYGFVHSIAGGHQEQDTWRRTGYSGLGRAVSALSLSSKDPIEVDFVCASLGAINDSLLKALYYACQGDLGLKEYESRTPGASRKGKDAASTRSTCDSTTIRDHFRVYFPSHDTVMRSKGGRNAAGTICFQPRWWHSPTFPREVLRDYQSTRKGLLMHTKMMFVRRRRSSSSPQRAAGAGAGPPEEPEGFAYLGSANLSESAWGRLVKDRGSGRLKMTCRNWECGVLIQTDSRNRNRNPAAAAAQEEATTTASSLSSGAGGSGSGKPELDSSSNWNRLFESCGVPVPMELPGTPYGEDGSARTPWFFLPTVG</sequence>
<dbReference type="PANTHER" id="PTHR12415">
    <property type="entry name" value="TYROSYL-DNA PHOSPHODIESTERASE 1"/>
    <property type="match status" value="1"/>
</dbReference>
<dbReference type="Proteomes" id="UP001303473">
    <property type="component" value="Unassembled WGS sequence"/>
</dbReference>
<evidence type="ECO:0000256" key="2">
    <source>
        <dbReference type="PIRSR" id="PIRSR610347-2"/>
    </source>
</evidence>
<dbReference type="SUPFAM" id="SSF56024">
    <property type="entry name" value="Phospholipase D/nuclease"/>
    <property type="match status" value="2"/>
</dbReference>
<dbReference type="GO" id="GO:0003697">
    <property type="term" value="F:single-stranded DNA binding"/>
    <property type="evidence" value="ECO:0007669"/>
    <property type="project" value="TreeGrafter"/>
</dbReference>
<dbReference type="GO" id="GO:0003690">
    <property type="term" value="F:double-stranded DNA binding"/>
    <property type="evidence" value="ECO:0007669"/>
    <property type="project" value="TreeGrafter"/>
</dbReference>
<feature type="compositionally biased region" description="Low complexity" evidence="4">
    <location>
        <begin position="618"/>
        <end position="635"/>
    </location>
</feature>
<evidence type="ECO:0000313" key="6">
    <source>
        <dbReference type="Proteomes" id="UP001303473"/>
    </source>
</evidence>
<accession>A0AAN6NFT2</accession>
<name>A0AAN6NFT2_9PEZI</name>
<dbReference type="AlphaFoldDB" id="A0AAN6NFT2"/>
<feature type="region of interest" description="Disordered" evidence="4">
    <location>
        <begin position="171"/>
        <end position="190"/>
    </location>
</feature>
<dbReference type="InterPro" id="IPR010347">
    <property type="entry name" value="Tdp1"/>
</dbReference>
<feature type="active site" description="Nucleophile" evidence="1">
    <location>
        <position position="291"/>
    </location>
</feature>
<keyword evidence="6" id="KW-1185">Reference proteome</keyword>
<dbReference type="GO" id="GO:0006281">
    <property type="term" value="P:DNA repair"/>
    <property type="evidence" value="ECO:0007669"/>
    <property type="project" value="InterPro"/>
</dbReference>
<feature type="binding site" evidence="2">
    <location>
        <position position="538"/>
    </location>
    <ligand>
        <name>substrate</name>
    </ligand>
</feature>
<dbReference type="GO" id="GO:0017005">
    <property type="term" value="F:3'-tyrosyl-DNA phosphodiesterase activity"/>
    <property type="evidence" value="ECO:0007669"/>
    <property type="project" value="TreeGrafter"/>
</dbReference>
<evidence type="ECO:0000256" key="4">
    <source>
        <dbReference type="SAM" id="MobiDB-lite"/>
    </source>
</evidence>
<feature type="site" description="Interaction with DNA" evidence="3">
    <location>
        <position position="577"/>
    </location>
</feature>
<dbReference type="Gene3D" id="3.30.870.10">
    <property type="entry name" value="Endonuclease Chain A"/>
    <property type="match status" value="2"/>
</dbReference>
<feature type="binding site" evidence="2">
    <location>
        <position position="293"/>
    </location>
    <ligand>
        <name>substrate</name>
    </ligand>
</feature>